<accession>A0A0F9CVD5</accession>
<reference evidence="1" key="1">
    <citation type="journal article" date="2015" name="Nature">
        <title>Complex archaea that bridge the gap between prokaryotes and eukaryotes.</title>
        <authorList>
            <person name="Spang A."/>
            <person name="Saw J.H."/>
            <person name="Jorgensen S.L."/>
            <person name="Zaremba-Niedzwiedzka K."/>
            <person name="Martijn J."/>
            <person name="Lind A.E."/>
            <person name="van Eijk R."/>
            <person name="Schleper C."/>
            <person name="Guy L."/>
            <person name="Ettema T.J."/>
        </authorList>
    </citation>
    <scope>NUCLEOTIDE SEQUENCE</scope>
</reference>
<dbReference type="EMBL" id="LAZR01034383">
    <property type="protein sequence ID" value="KKL45446.1"/>
    <property type="molecule type" value="Genomic_DNA"/>
</dbReference>
<name>A0A0F9CVD5_9ZZZZ</name>
<sequence length="65" mass="7497">MGRMSELVILLEDVSENPNEFEEFKDIAQSIIRGEIHISEAPEKVQDAFHSLNIDNIEDMIEGYF</sequence>
<proteinExistence type="predicted"/>
<dbReference type="AlphaFoldDB" id="A0A0F9CVD5"/>
<protein>
    <submittedName>
        <fullName evidence="1">Uncharacterized protein</fullName>
    </submittedName>
</protein>
<organism evidence="1">
    <name type="scientific">marine sediment metagenome</name>
    <dbReference type="NCBI Taxonomy" id="412755"/>
    <lineage>
        <taxon>unclassified sequences</taxon>
        <taxon>metagenomes</taxon>
        <taxon>ecological metagenomes</taxon>
    </lineage>
</organism>
<comment type="caution">
    <text evidence="1">The sequence shown here is derived from an EMBL/GenBank/DDBJ whole genome shotgun (WGS) entry which is preliminary data.</text>
</comment>
<evidence type="ECO:0000313" key="1">
    <source>
        <dbReference type="EMBL" id="KKL45446.1"/>
    </source>
</evidence>
<gene>
    <name evidence="1" type="ORF">LCGC14_2355610</name>
</gene>